<evidence type="ECO:0000313" key="3">
    <source>
        <dbReference type="Proteomes" id="UP000252884"/>
    </source>
</evidence>
<feature type="signal peptide" evidence="1">
    <location>
        <begin position="1"/>
        <end position="32"/>
    </location>
</feature>
<dbReference type="RefSeq" id="WP_114472666.1">
    <property type="nucleotide sequence ID" value="NZ_QPJK01000019.1"/>
</dbReference>
<keyword evidence="3" id="KW-1185">Reference proteome</keyword>
<evidence type="ECO:0008006" key="4">
    <source>
        <dbReference type="Google" id="ProtNLM"/>
    </source>
</evidence>
<evidence type="ECO:0000313" key="2">
    <source>
        <dbReference type="EMBL" id="RCW63423.1"/>
    </source>
</evidence>
<dbReference type="OrthoDB" id="8911869at2"/>
<name>A0A368X654_9BURK</name>
<sequence length="160" mass="16575">MSVQQACQPFQRSRPFAYFGLVCALAAGAAGAQVAASGNTGIDNSGSYERERAACLNGATPQAQETCLREAANAQADKRKGELQTQGQDQLVANAMRRCDALGGEDHAACTARVLGYGNQSGSVGGGGVIREVETVVVPPGQTEVTIEPKTDNPVLVVPR</sequence>
<comment type="caution">
    <text evidence="2">The sequence shown here is derived from an EMBL/GenBank/DDBJ whole genome shotgun (WGS) entry which is preliminary data.</text>
</comment>
<gene>
    <name evidence="2" type="ORF">DES41_11928</name>
</gene>
<keyword evidence="1" id="KW-0732">Signal</keyword>
<reference evidence="2 3" key="1">
    <citation type="submission" date="2018-07" db="EMBL/GenBank/DDBJ databases">
        <title>Genomic Encyclopedia of Type Strains, Phase IV (KMG-IV): sequencing the most valuable type-strain genomes for metagenomic binning, comparative biology and taxonomic classification.</title>
        <authorList>
            <person name="Goeker M."/>
        </authorList>
    </citation>
    <scope>NUCLEOTIDE SEQUENCE [LARGE SCALE GENOMIC DNA]</scope>
    <source>
        <strain evidence="2 3">DSM 21634</strain>
    </source>
</reference>
<accession>A0A368X654</accession>
<dbReference type="EMBL" id="QPJK01000019">
    <property type="protein sequence ID" value="RCW63423.1"/>
    <property type="molecule type" value="Genomic_DNA"/>
</dbReference>
<proteinExistence type="predicted"/>
<evidence type="ECO:0000256" key="1">
    <source>
        <dbReference type="SAM" id="SignalP"/>
    </source>
</evidence>
<feature type="chain" id="PRO_5017018139" description="DUF4189 domain-containing protein" evidence="1">
    <location>
        <begin position="33"/>
        <end position="160"/>
    </location>
</feature>
<protein>
    <recommendedName>
        <fullName evidence="4">DUF4189 domain-containing protein</fullName>
    </recommendedName>
</protein>
<dbReference type="AlphaFoldDB" id="A0A368X654"/>
<dbReference type="Proteomes" id="UP000252884">
    <property type="component" value="Unassembled WGS sequence"/>
</dbReference>
<organism evidence="2 3">
    <name type="scientific">Pseudorhodoferax soli</name>
    <dbReference type="NCBI Taxonomy" id="545864"/>
    <lineage>
        <taxon>Bacteria</taxon>
        <taxon>Pseudomonadati</taxon>
        <taxon>Pseudomonadota</taxon>
        <taxon>Betaproteobacteria</taxon>
        <taxon>Burkholderiales</taxon>
        <taxon>Comamonadaceae</taxon>
    </lineage>
</organism>